<evidence type="ECO:0000313" key="2">
    <source>
        <dbReference type="Proteomes" id="UP000001556"/>
    </source>
</evidence>
<dbReference type="EMBL" id="CP000612">
    <property type="protein sequence ID" value="ABO50267.1"/>
    <property type="molecule type" value="Genomic_DNA"/>
</dbReference>
<dbReference type="STRING" id="349161.Dred_1742"/>
<sequence length="119" mass="13715">MNDKVTKIRKALSLLENTLGQDLILKEVHKIGGWNPEAAPQLHPLVLLWYKTREEMGIAELTGIQPSSHRIYELLLISDLLQKICQHPEYHSLVTQLQNLDQYEAAIDRMKKIGNDFNQ</sequence>
<protein>
    <submittedName>
        <fullName evidence="1">Uncharacterized protein</fullName>
    </submittedName>
</protein>
<keyword evidence="2" id="KW-1185">Reference proteome</keyword>
<dbReference type="OrthoDB" id="1787341at2"/>
<dbReference type="RefSeq" id="WP_011878081.1">
    <property type="nucleotide sequence ID" value="NC_009253.1"/>
</dbReference>
<name>A4J5B4_DESRM</name>
<dbReference type="HOGENOM" id="CLU_2080974_0_0_9"/>
<organism evidence="1 2">
    <name type="scientific">Desulforamulus reducens (strain ATCC BAA-1160 / DSM 100696 / MI-1)</name>
    <name type="common">Desulfotomaculum reducens</name>
    <dbReference type="NCBI Taxonomy" id="349161"/>
    <lineage>
        <taxon>Bacteria</taxon>
        <taxon>Bacillati</taxon>
        <taxon>Bacillota</taxon>
        <taxon>Clostridia</taxon>
        <taxon>Eubacteriales</taxon>
        <taxon>Peptococcaceae</taxon>
        <taxon>Desulforamulus</taxon>
    </lineage>
</organism>
<reference evidence="1 2" key="1">
    <citation type="submission" date="2007-03" db="EMBL/GenBank/DDBJ databases">
        <title>Complete sequence of Desulfotomaculum reducens MI-1.</title>
        <authorList>
            <consortium name="US DOE Joint Genome Institute"/>
            <person name="Copeland A."/>
            <person name="Lucas S."/>
            <person name="Lapidus A."/>
            <person name="Barry K."/>
            <person name="Detter J.C."/>
            <person name="Glavina del Rio T."/>
            <person name="Hammon N."/>
            <person name="Israni S."/>
            <person name="Dalin E."/>
            <person name="Tice H."/>
            <person name="Pitluck S."/>
            <person name="Sims D."/>
            <person name="Brettin T."/>
            <person name="Bruce D."/>
            <person name="Han C."/>
            <person name="Tapia R."/>
            <person name="Schmutz J."/>
            <person name="Larimer F."/>
            <person name="Land M."/>
            <person name="Hauser L."/>
            <person name="Kyrpides N."/>
            <person name="Kim E."/>
            <person name="Tebo B.M."/>
            <person name="Richardson P."/>
        </authorList>
    </citation>
    <scope>NUCLEOTIDE SEQUENCE [LARGE SCALE GENOMIC DNA]</scope>
    <source>
        <strain evidence="1 2">MI-1</strain>
    </source>
</reference>
<gene>
    <name evidence="1" type="ordered locus">Dred_1742</name>
</gene>
<dbReference type="Proteomes" id="UP000001556">
    <property type="component" value="Chromosome"/>
</dbReference>
<proteinExistence type="predicted"/>
<accession>A4J5B4</accession>
<dbReference type="KEGG" id="drm:Dred_1742"/>
<evidence type="ECO:0000313" key="1">
    <source>
        <dbReference type="EMBL" id="ABO50267.1"/>
    </source>
</evidence>
<dbReference type="AlphaFoldDB" id="A4J5B4"/>